<evidence type="ECO:0000256" key="2">
    <source>
        <dbReference type="ARBA" id="ARBA00008520"/>
    </source>
</evidence>
<dbReference type="Pfam" id="PF01547">
    <property type="entry name" value="SBP_bac_1"/>
    <property type="match status" value="1"/>
</dbReference>
<dbReference type="Proteomes" id="UP000292027">
    <property type="component" value="Unassembled WGS sequence"/>
</dbReference>
<dbReference type="SUPFAM" id="SSF53850">
    <property type="entry name" value="Periplasmic binding protein-like II"/>
    <property type="match status" value="1"/>
</dbReference>
<comment type="caution">
    <text evidence="6">The sequence shown here is derived from an EMBL/GenBank/DDBJ whole genome shotgun (WGS) entry which is preliminary data.</text>
</comment>
<comment type="similarity">
    <text evidence="2">Belongs to the bacterial solute-binding protein 1 family.</text>
</comment>
<dbReference type="PANTHER" id="PTHR43649">
    <property type="entry name" value="ARABINOSE-BINDING PROTEIN-RELATED"/>
    <property type="match status" value="1"/>
</dbReference>
<sequence>MPASEISRRSVLRALGIGGGALAAGLPLAACGSNGSGGGGGGGNASWMTWDTESGTPMYTMAQNWAKQAGKTLDIQSIPGDDYDTKLRTVLSSGAAPTAIRINDDYVRGYYAEGSLLDLRPYLEKDGIKPEDYFPVAYNFAKQPDGAHAAWPIMTNPGILYCNTDAFAEAGVELPPKDWAKSGWTWDDFLEAAKKLTKPNGERWGALVFPDSSLETVFPTSNGGDGIYSKDATRFTLAEPQGTEAIQWVADLSLKHKVHPDFATVTAGKQTPNWALAQLGTGKVAMLLGLTSGVPYLRSNAKVKWDIFPTPMKVSRTTVNTLTVLAIPKASKDPDTAWSFLKYAVGAESAKLLAQSRGFMPVAKSSSALFVPDDKAPSNLALVTQALGSAVNENFSRYIERARTIYRPVLDDVWSGKKTAEAALGGVKQKVEDVLAGKG</sequence>
<feature type="signal peptide" evidence="5">
    <location>
        <begin position="1"/>
        <end position="23"/>
    </location>
</feature>
<dbReference type="PANTHER" id="PTHR43649:SF31">
    <property type="entry name" value="SN-GLYCEROL-3-PHOSPHATE-BINDING PERIPLASMIC PROTEIN UGPB"/>
    <property type="match status" value="1"/>
</dbReference>
<protein>
    <submittedName>
        <fullName evidence="6">Carbohydrate ABC transporter substrate-binding protein (CUT1 family)</fullName>
    </submittedName>
</protein>
<dbReference type="InterPro" id="IPR050490">
    <property type="entry name" value="Bact_solute-bd_prot1"/>
</dbReference>
<dbReference type="GO" id="GO:0030313">
    <property type="term" value="C:cell envelope"/>
    <property type="evidence" value="ECO:0007669"/>
    <property type="project" value="UniProtKB-SubCell"/>
</dbReference>
<dbReference type="InterPro" id="IPR006059">
    <property type="entry name" value="SBP"/>
</dbReference>
<dbReference type="PROSITE" id="PS51318">
    <property type="entry name" value="TAT"/>
    <property type="match status" value="1"/>
</dbReference>
<comment type="subcellular location">
    <subcellularLocation>
        <location evidence="1">Cell envelope</location>
    </subcellularLocation>
</comment>
<evidence type="ECO:0000256" key="4">
    <source>
        <dbReference type="ARBA" id="ARBA00022729"/>
    </source>
</evidence>
<reference evidence="6 7" key="1">
    <citation type="journal article" date="2015" name="Stand. Genomic Sci.">
        <title>Genomic Encyclopedia of Bacterial and Archaeal Type Strains, Phase III: the genomes of soil and plant-associated and newly described type strains.</title>
        <authorList>
            <person name="Whitman W.B."/>
            <person name="Woyke T."/>
            <person name="Klenk H.P."/>
            <person name="Zhou Y."/>
            <person name="Lilburn T.G."/>
            <person name="Beck B.J."/>
            <person name="De Vos P."/>
            <person name="Vandamme P."/>
            <person name="Eisen J.A."/>
            <person name="Garrity G."/>
            <person name="Hugenholtz P."/>
            <person name="Kyrpides N.C."/>
        </authorList>
    </citation>
    <scope>NUCLEOTIDE SEQUENCE [LARGE SCALE GENOMIC DNA]</scope>
    <source>
        <strain evidence="6 7">VKM Ac-2540</strain>
    </source>
</reference>
<name>A0A4Q7WLB3_9ACTN</name>
<evidence type="ECO:0000256" key="1">
    <source>
        <dbReference type="ARBA" id="ARBA00004196"/>
    </source>
</evidence>
<keyword evidence="4 5" id="KW-0732">Signal</keyword>
<feature type="chain" id="PRO_5020685397" evidence="5">
    <location>
        <begin position="24"/>
        <end position="439"/>
    </location>
</feature>
<organism evidence="6 7">
    <name type="scientific">Kribbella rubisoli</name>
    <dbReference type="NCBI Taxonomy" id="3075929"/>
    <lineage>
        <taxon>Bacteria</taxon>
        <taxon>Bacillati</taxon>
        <taxon>Actinomycetota</taxon>
        <taxon>Actinomycetes</taxon>
        <taxon>Propionibacteriales</taxon>
        <taxon>Kribbellaceae</taxon>
        <taxon>Kribbella</taxon>
    </lineage>
</organism>
<evidence type="ECO:0000256" key="3">
    <source>
        <dbReference type="ARBA" id="ARBA00022448"/>
    </source>
</evidence>
<dbReference type="EMBL" id="SHKR01000016">
    <property type="protein sequence ID" value="RZU10508.1"/>
    <property type="molecule type" value="Genomic_DNA"/>
</dbReference>
<dbReference type="OrthoDB" id="7918484at2"/>
<evidence type="ECO:0000313" key="7">
    <source>
        <dbReference type="Proteomes" id="UP000292027"/>
    </source>
</evidence>
<keyword evidence="3" id="KW-0813">Transport</keyword>
<accession>A0A4Q7WLB3</accession>
<dbReference type="RefSeq" id="WP_130448254.1">
    <property type="nucleotide sequence ID" value="NZ_SHKR01000016.1"/>
</dbReference>
<dbReference type="CDD" id="cd13585">
    <property type="entry name" value="PBP2_TMBP_like"/>
    <property type="match status" value="1"/>
</dbReference>
<dbReference type="Gene3D" id="3.40.190.10">
    <property type="entry name" value="Periplasmic binding protein-like II"/>
    <property type="match status" value="1"/>
</dbReference>
<gene>
    <name evidence="6" type="ORF">EV645_6972</name>
</gene>
<proteinExistence type="inferred from homology"/>
<keyword evidence="7" id="KW-1185">Reference proteome</keyword>
<evidence type="ECO:0000256" key="5">
    <source>
        <dbReference type="SAM" id="SignalP"/>
    </source>
</evidence>
<evidence type="ECO:0000313" key="6">
    <source>
        <dbReference type="EMBL" id="RZU10508.1"/>
    </source>
</evidence>
<dbReference type="AlphaFoldDB" id="A0A4Q7WLB3"/>
<dbReference type="InterPro" id="IPR006311">
    <property type="entry name" value="TAT_signal"/>
</dbReference>